<sequence>MPVVLPSHTIVQTAPVPARAQNIPAVDQFWRESAELALSWPPAKFALSKSKIADEDHLIVTLYEEPLRVWILNEDV</sequence>
<organism evidence="1 2">
    <name type="scientific">Hypholoma sublateritium (strain FD-334 SS-4)</name>
    <dbReference type="NCBI Taxonomy" id="945553"/>
    <lineage>
        <taxon>Eukaryota</taxon>
        <taxon>Fungi</taxon>
        <taxon>Dikarya</taxon>
        <taxon>Basidiomycota</taxon>
        <taxon>Agaricomycotina</taxon>
        <taxon>Agaricomycetes</taxon>
        <taxon>Agaricomycetidae</taxon>
        <taxon>Agaricales</taxon>
        <taxon>Agaricineae</taxon>
        <taxon>Strophariaceae</taxon>
        <taxon>Hypholoma</taxon>
    </lineage>
</organism>
<dbReference type="AlphaFoldDB" id="A0A0D2N629"/>
<reference evidence="2" key="1">
    <citation type="submission" date="2014-04" db="EMBL/GenBank/DDBJ databases">
        <title>Evolutionary Origins and Diversification of the Mycorrhizal Mutualists.</title>
        <authorList>
            <consortium name="DOE Joint Genome Institute"/>
            <consortium name="Mycorrhizal Genomics Consortium"/>
            <person name="Kohler A."/>
            <person name="Kuo A."/>
            <person name="Nagy L.G."/>
            <person name="Floudas D."/>
            <person name="Copeland A."/>
            <person name="Barry K.W."/>
            <person name="Cichocki N."/>
            <person name="Veneault-Fourrey C."/>
            <person name="LaButti K."/>
            <person name="Lindquist E.A."/>
            <person name="Lipzen A."/>
            <person name="Lundell T."/>
            <person name="Morin E."/>
            <person name="Murat C."/>
            <person name="Riley R."/>
            <person name="Ohm R."/>
            <person name="Sun H."/>
            <person name="Tunlid A."/>
            <person name="Henrissat B."/>
            <person name="Grigoriev I.V."/>
            <person name="Hibbett D.S."/>
            <person name="Martin F."/>
        </authorList>
    </citation>
    <scope>NUCLEOTIDE SEQUENCE [LARGE SCALE GENOMIC DNA]</scope>
    <source>
        <strain evidence="2">FD-334 SS-4</strain>
    </source>
</reference>
<evidence type="ECO:0000313" key="1">
    <source>
        <dbReference type="EMBL" id="KJA14614.1"/>
    </source>
</evidence>
<dbReference type="Proteomes" id="UP000054270">
    <property type="component" value="Unassembled WGS sequence"/>
</dbReference>
<evidence type="ECO:0000313" key="2">
    <source>
        <dbReference type="Proteomes" id="UP000054270"/>
    </source>
</evidence>
<protein>
    <submittedName>
        <fullName evidence="1">Uncharacterized protein</fullName>
    </submittedName>
</protein>
<keyword evidence="2" id="KW-1185">Reference proteome</keyword>
<name>A0A0D2N629_HYPSF</name>
<gene>
    <name evidence="1" type="ORF">HYPSUDRAFT_49007</name>
</gene>
<proteinExistence type="predicted"/>
<dbReference type="EMBL" id="KN817672">
    <property type="protein sequence ID" value="KJA14614.1"/>
    <property type="molecule type" value="Genomic_DNA"/>
</dbReference>
<accession>A0A0D2N629</accession>